<dbReference type="Proteomes" id="UP000825434">
    <property type="component" value="Chromosome 5"/>
</dbReference>
<evidence type="ECO:0000256" key="1">
    <source>
        <dbReference type="SAM" id="MobiDB-lite"/>
    </source>
</evidence>
<gene>
    <name evidence="2" type="ORF">CA3LBN_004150</name>
</gene>
<evidence type="ECO:0000313" key="2">
    <source>
        <dbReference type="EMBL" id="QWU89802.1"/>
    </source>
</evidence>
<name>A0ABX8ICN6_9ASCO</name>
<keyword evidence="3" id="KW-1185">Reference proteome</keyword>
<organism evidence="2 3">
    <name type="scientific">Candidozyma haemuli</name>
    <dbReference type="NCBI Taxonomy" id="45357"/>
    <lineage>
        <taxon>Eukaryota</taxon>
        <taxon>Fungi</taxon>
        <taxon>Dikarya</taxon>
        <taxon>Ascomycota</taxon>
        <taxon>Saccharomycotina</taxon>
        <taxon>Pichiomycetes</taxon>
        <taxon>Metschnikowiaceae</taxon>
        <taxon>Candidozyma</taxon>
    </lineage>
</organism>
<dbReference type="EMBL" id="CP076665">
    <property type="protein sequence ID" value="QWU89802.1"/>
    <property type="molecule type" value="Genomic_DNA"/>
</dbReference>
<accession>A0ABX8ICN6</accession>
<feature type="region of interest" description="Disordered" evidence="1">
    <location>
        <begin position="1"/>
        <end position="30"/>
    </location>
</feature>
<evidence type="ECO:0000313" key="3">
    <source>
        <dbReference type="Proteomes" id="UP000825434"/>
    </source>
</evidence>
<feature type="compositionally biased region" description="Low complexity" evidence="1">
    <location>
        <begin position="1"/>
        <end position="22"/>
    </location>
</feature>
<protein>
    <recommendedName>
        <fullName evidence="4">Arrestin-like N-terminal domain-containing protein</fullName>
    </recommendedName>
</protein>
<reference evidence="2 3" key="1">
    <citation type="submission" date="2021-06" db="EMBL/GenBank/DDBJ databases">
        <title>Candida outbreak in Lebanon.</title>
        <authorList>
            <person name="Finianos M."/>
        </authorList>
    </citation>
    <scope>NUCLEOTIDE SEQUENCE [LARGE SCALE GENOMIC DNA]</scope>
    <source>
        <strain evidence="2">CA3LBN</strain>
    </source>
</reference>
<proteinExistence type="predicted"/>
<evidence type="ECO:0008006" key="4">
    <source>
        <dbReference type="Google" id="ProtNLM"/>
    </source>
</evidence>
<sequence length="415" mass="46865">MMAKPESSSPLPAASLPEPQSSVIEESNYDNPDSLELTSYYKKRESTFIISPSRIATPGASVPSFLELKILHHDTFLCSCQKDLSITHVKVILEEHSWCRVDSKATVDVQKEVRTLVLMDSSEQFKVHQNSFKSDGTNFASTVPAEVYDCKLPNIGPSFFRDHVVGITAVYLSKVHRSTETSSSKTEFSCLERNALIMKPSGWSLTELKNDKYVDTGYFFNLSEFIFGIFPNPLERFPSSKEGVDLVTYSYRPVRNYPGATLDDLVTFKINVKKDKSVYLYKIKIKLVKQQVQVNPGGTNMIKTESWTLLSKSTSLRYGEGSFSIPGDVISCKVPYLEPSVYSNSLVIGFWILITVDCTVNKEKDIHLSNDFAIFTAKEDKNFLSITPPPYETDEKKKWLIIGQVRLYEEELPSN</sequence>